<dbReference type="Gene3D" id="1.10.101.10">
    <property type="entry name" value="PGBD-like superfamily/PGBD"/>
    <property type="match status" value="1"/>
</dbReference>
<sequence>MSRRGLIASAAAVLLVGGGAAAVALLAPGEGAVAGGGASPLPAATATVQRGDMVDTLTVSGVLGHGAEQPVVNSAGGTLTALPAEGAVVRRGGELYEVNRDPVTLMYGPKPMHRTLELGVTDGADVRHLERNLKALGHDLKVDDHFDWSTVEAVCAWQKDAGLPVTGEVTKAQAVFLPGEVRVQSLRAATGATIRPGQTLLTVTGVGKVVTVQLDAGRQSLAEKGAPVQVQLPGAVELPGRIAAVGTVAKPAEDGASTVEVRVTLDDPAKAGTLDQAPVSVELRSETRRDVLSVPVEALLALREGGYGVEVVEGSAVRVVPVKAGIFAGGRVEVSGAGLTEGMRVGVPAT</sequence>
<protein>
    <submittedName>
        <fullName evidence="4">Putative peptidoglycan binding domain 1</fullName>
    </submittedName>
</protein>
<organism evidence="4">
    <name type="scientific">Nonomuraea gerenzanensis</name>
    <dbReference type="NCBI Taxonomy" id="93944"/>
    <lineage>
        <taxon>Bacteria</taxon>
        <taxon>Bacillati</taxon>
        <taxon>Actinomycetota</taxon>
        <taxon>Actinomycetes</taxon>
        <taxon>Streptosporangiales</taxon>
        <taxon>Streptosporangiaceae</taxon>
        <taxon>Nonomuraea</taxon>
    </lineage>
</organism>
<evidence type="ECO:0000256" key="1">
    <source>
        <dbReference type="ARBA" id="ARBA00004196"/>
    </source>
</evidence>
<feature type="domain" description="Peptidoglycan binding-like" evidence="3">
    <location>
        <begin position="123"/>
        <end position="172"/>
    </location>
</feature>
<evidence type="ECO:0000259" key="3">
    <source>
        <dbReference type="Pfam" id="PF01471"/>
    </source>
</evidence>
<dbReference type="GO" id="GO:0030313">
    <property type="term" value="C:cell envelope"/>
    <property type="evidence" value="ECO:0007669"/>
    <property type="project" value="UniProtKB-SubCell"/>
</dbReference>
<accession>A0A1M4EKL7</accession>
<evidence type="ECO:0000313" key="4">
    <source>
        <dbReference type="EMBL" id="SBO99400.1"/>
    </source>
</evidence>
<dbReference type="AlphaFoldDB" id="A0A1M4EKL7"/>
<dbReference type="Pfam" id="PF01471">
    <property type="entry name" value="PG_binding_1"/>
    <property type="match status" value="1"/>
</dbReference>
<dbReference type="InterPro" id="IPR002477">
    <property type="entry name" value="Peptidoglycan-bd-like"/>
</dbReference>
<reference evidence="4" key="1">
    <citation type="submission" date="2016-04" db="EMBL/GenBank/DDBJ databases">
        <authorList>
            <person name="Evans L.H."/>
            <person name="Alamgir A."/>
            <person name="Owens N."/>
            <person name="Weber N.D."/>
            <person name="Virtaneva K."/>
            <person name="Barbian K."/>
            <person name="Babar A."/>
            <person name="Rosenke K."/>
        </authorList>
    </citation>
    <scope>NUCLEOTIDE SEQUENCE</scope>
    <source>
        <strain evidence="4">Nono1</strain>
    </source>
</reference>
<dbReference type="InterPro" id="IPR050465">
    <property type="entry name" value="UPF0194_transport"/>
</dbReference>
<evidence type="ECO:0000256" key="2">
    <source>
        <dbReference type="ARBA" id="ARBA00023054"/>
    </source>
</evidence>
<dbReference type="InterPro" id="IPR036365">
    <property type="entry name" value="PGBD-like_sf"/>
</dbReference>
<dbReference type="SUPFAM" id="SSF47090">
    <property type="entry name" value="PGBD-like"/>
    <property type="match status" value="1"/>
</dbReference>
<comment type="subcellular location">
    <subcellularLocation>
        <location evidence="1">Cell envelope</location>
    </subcellularLocation>
</comment>
<gene>
    <name evidence="4" type="ORF">BN4615_P8916</name>
</gene>
<dbReference type="EMBL" id="LT559118">
    <property type="protein sequence ID" value="SBO99400.1"/>
    <property type="molecule type" value="Genomic_DNA"/>
</dbReference>
<dbReference type="Gene3D" id="2.40.420.20">
    <property type="match status" value="1"/>
</dbReference>
<name>A0A1M4EKL7_9ACTN</name>
<dbReference type="PANTHER" id="PTHR32347:SF23">
    <property type="entry name" value="BLL5650 PROTEIN"/>
    <property type="match status" value="1"/>
</dbReference>
<proteinExistence type="predicted"/>
<dbReference type="PANTHER" id="PTHR32347">
    <property type="entry name" value="EFFLUX SYSTEM COMPONENT YKNX-RELATED"/>
    <property type="match status" value="1"/>
</dbReference>
<dbReference type="RefSeq" id="WP_225268078.1">
    <property type="nucleotide sequence ID" value="NZ_CP084058.1"/>
</dbReference>
<keyword evidence="2" id="KW-0175">Coiled coil</keyword>
<dbReference type="InterPro" id="IPR036366">
    <property type="entry name" value="PGBDSf"/>
</dbReference>